<dbReference type="PANTHER" id="PTHR46068:SF1">
    <property type="entry name" value="TRANSPOSASE IS30-LIKE HTH DOMAIN-CONTAINING PROTEIN"/>
    <property type="match status" value="1"/>
</dbReference>
<evidence type="ECO:0000313" key="1">
    <source>
        <dbReference type="Proteomes" id="UP000887540"/>
    </source>
</evidence>
<reference evidence="2" key="1">
    <citation type="submission" date="2022-11" db="UniProtKB">
        <authorList>
            <consortium name="WormBaseParasite"/>
        </authorList>
    </citation>
    <scope>IDENTIFICATION</scope>
</reference>
<name>A0A914D452_9BILA</name>
<evidence type="ECO:0000313" key="2">
    <source>
        <dbReference type="WBParaSite" id="ACRNAN_scaffold1817.g20600.t1"/>
    </source>
</evidence>
<protein>
    <submittedName>
        <fullName evidence="2">Transposase</fullName>
    </submittedName>
</protein>
<dbReference type="GO" id="GO:0003676">
    <property type="term" value="F:nucleic acid binding"/>
    <property type="evidence" value="ECO:0007669"/>
    <property type="project" value="InterPro"/>
</dbReference>
<dbReference type="WBParaSite" id="ACRNAN_scaffold1817.g20600.t1">
    <property type="protein sequence ID" value="ACRNAN_scaffold1817.g20600.t1"/>
    <property type="gene ID" value="ACRNAN_scaffold1817.g20600"/>
</dbReference>
<proteinExistence type="predicted"/>
<dbReference type="PANTHER" id="PTHR46068">
    <property type="entry name" value="PROTEIN CBG27172"/>
    <property type="match status" value="1"/>
</dbReference>
<organism evidence="1 2">
    <name type="scientific">Acrobeloides nanus</name>
    <dbReference type="NCBI Taxonomy" id="290746"/>
    <lineage>
        <taxon>Eukaryota</taxon>
        <taxon>Metazoa</taxon>
        <taxon>Ecdysozoa</taxon>
        <taxon>Nematoda</taxon>
        <taxon>Chromadorea</taxon>
        <taxon>Rhabditida</taxon>
        <taxon>Tylenchina</taxon>
        <taxon>Cephalobomorpha</taxon>
        <taxon>Cephaloboidea</taxon>
        <taxon>Cephalobidae</taxon>
        <taxon>Acrobeloides</taxon>
    </lineage>
</organism>
<dbReference type="Gene3D" id="3.30.420.10">
    <property type="entry name" value="Ribonuclease H-like superfamily/Ribonuclease H"/>
    <property type="match status" value="1"/>
</dbReference>
<keyword evidence="1" id="KW-1185">Reference proteome</keyword>
<sequence length="136" mass="15562">MGRIVQRSAHPQSVMVWDGITSDGKTPMVFVDPGVKVNQKYYRERILRDIVQPWAKRHFAGRNWIFQQDSAPAHKAKKTLQLCRDNFPDFISTEEWLANSPDENPMDFTIWGILKANVCATPHKNLESLKAALVKA</sequence>
<dbReference type="InterPro" id="IPR036397">
    <property type="entry name" value="RNaseH_sf"/>
</dbReference>
<dbReference type="Proteomes" id="UP000887540">
    <property type="component" value="Unplaced"/>
</dbReference>
<accession>A0A914D452</accession>
<dbReference type="AlphaFoldDB" id="A0A914D452"/>